<dbReference type="InterPro" id="IPR051449">
    <property type="entry name" value="ABC-2_transporter_component"/>
</dbReference>
<feature type="transmembrane region" description="Helical" evidence="6">
    <location>
        <begin position="340"/>
        <end position="359"/>
    </location>
</feature>
<feature type="transmembrane region" description="Helical" evidence="6">
    <location>
        <begin position="398"/>
        <end position="416"/>
    </location>
</feature>
<evidence type="ECO:0000256" key="4">
    <source>
        <dbReference type="ARBA" id="ARBA00022989"/>
    </source>
</evidence>
<evidence type="ECO:0000256" key="3">
    <source>
        <dbReference type="ARBA" id="ARBA00022692"/>
    </source>
</evidence>
<accession>A0AAE3M4Q6</accession>
<organism evidence="8 9">
    <name type="scientific">Plebeiibacterium sediminum</name>
    <dbReference type="NCBI Taxonomy" id="2992112"/>
    <lineage>
        <taxon>Bacteria</taxon>
        <taxon>Pseudomonadati</taxon>
        <taxon>Bacteroidota</taxon>
        <taxon>Bacteroidia</taxon>
        <taxon>Marinilabiliales</taxon>
        <taxon>Marinilabiliaceae</taxon>
        <taxon>Plebeiibacterium</taxon>
    </lineage>
</organism>
<evidence type="ECO:0000256" key="1">
    <source>
        <dbReference type="ARBA" id="ARBA00004651"/>
    </source>
</evidence>
<dbReference type="PANTHER" id="PTHR30294">
    <property type="entry name" value="MEMBRANE COMPONENT OF ABC TRANSPORTER YHHJ-RELATED"/>
    <property type="match status" value="1"/>
</dbReference>
<dbReference type="Proteomes" id="UP001209229">
    <property type="component" value="Unassembled WGS sequence"/>
</dbReference>
<dbReference type="RefSeq" id="WP_301190349.1">
    <property type="nucleotide sequence ID" value="NZ_JAPDPJ010000018.1"/>
</dbReference>
<proteinExistence type="predicted"/>
<dbReference type="PANTHER" id="PTHR30294:SF38">
    <property type="entry name" value="TRANSPORT PERMEASE PROTEIN"/>
    <property type="match status" value="1"/>
</dbReference>
<dbReference type="GO" id="GO:0005886">
    <property type="term" value="C:plasma membrane"/>
    <property type="evidence" value="ECO:0007669"/>
    <property type="project" value="UniProtKB-SubCell"/>
</dbReference>
<feature type="transmembrane region" description="Helical" evidence="6">
    <location>
        <begin position="226"/>
        <end position="246"/>
    </location>
</feature>
<evidence type="ECO:0000256" key="2">
    <source>
        <dbReference type="ARBA" id="ARBA00022475"/>
    </source>
</evidence>
<keyword evidence="2" id="KW-1003">Cell membrane</keyword>
<protein>
    <submittedName>
        <fullName evidence="8">ABC transporter permease</fullName>
    </submittedName>
</protein>
<keyword evidence="4 6" id="KW-1133">Transmembrane helix</keyword>
<evidence type="ECO:0000313" key="8">
    <source>
        <dbReference type="EMBL" id="MCW3786785.1"/>
    </source>
</evidence>
<feature type="domain" description="ABC-2 type transporter transmembrane" evidence="7">
    <location>
        <begin position="24"/>
        <end position="415"/>
    </location>
</feature>
<dbReference type="Gene3D" id="3.40.1710.10">
    <property type="entry name" value="abc type-2 transporter like domain"/>
    <property type="match status" value="1"/>
</dbReference>
<feature type="transmembrane region" description="Helical" evidence="6">
    <location>
        <begin position="21"/>
        <end position="39"/>
    </location>
</feature>
<comment type="caution">
    <text evidence="8">The sequence shown here is derived from an EMBL/GenBank/DDBJ whole genome shotgun (WGS) entry which is preliminary data.</text>
</comment>
<evidence type="ECO:0000256" key="5">
    <source>
        <dbReference type="ARBA" id="ARBA00023136"/>
    </source>
</evidence>
<feature type="transmembrane region" description="Helical" evidence="6">
    <location>
        <begin position="307"/>
        <end position="328"/>
    </location>
</feature>
<evidence type="ECO:0000256" key="6">
    <source>
        <dbReference type="SAM" id="Phobius"/>
    </source>
</evidence>
<evidence type="ECO:0000259" key="7">
    <source>
        <dbReference type="Pfam" id="PF12698"/>
    </source>
</evidence>
<dbReference type="AlphaFoldDB" id="A0AAE3M4Q6"/>
<gene>
    <name evidence="8" type="ORF">OM075_09920</name>
</gene>
<keyword evidence="5 6" id="KW-0472">Membrane</keyword>
<evidence type="ECO:0000313" key="9">
    <source>
        <dbReference type="Proteomes" id="UP001209229"/>
    </source>
</evidence>
<dbReference type="EMBL" id="JAPDPJ010000018">
    <property type="protein sequence ID" value="MCW3786785.1"/>
    <property type="molecule type" value="Genomic_DNA"/>
</dbReference>
<dbReference type="InterPro" id="IPR013525">
    <property type="entry name" value="ABC2_TM"/>
</dbReference>
<comment type="subcellular location">
    <subcellularLocation>
        <location evidence="1">Cell membrane</location>
        <topology evidence="1">Multi-pass membrane protein</topology>
    </subcellularLocation>
</comment>
<keyword evidence="9" id="KW-1185">Reference proteome</keyword>
<feature type="transmembrane region" description="Helical" evidence="6">
    <location>
        <begin position="272"/>
        <end position="295"/>
    </location>
</feature>
<keyword evidence="3 6" id="KW-0812">Transmembrane</keyword>
<dbReference type="Pfam" id="PF12698">
    <property type="entry name" value="ABC2_membrane_3"/>
    <property type="match status" value="1"/>
</dbReference>
<name>A0AAE3M4Q6_9BACT</name>
<dbReference type="GO" id="GO:0140359">
    <property type="term" value="F:ABC-type transporter activity"/>
    <property type="evidence" value="ECO:0007669"/>
    <property type="project" value="InterPro"/>
</dbReference>
<sequence>MKKIFFSIYKESLILIRDIQGVMLLFFMPMILVVVVALLQHKTFQNLSETSISVIIVDNDGGEVGESLREGIKNQNIFKVTELIGDSIHFEESAKKQVAEGDFQIGIIIPKGATKAIKRRALLLVKQQVPSIKVDTTSTKNSTEINLLFDPVTKESFKLLVKSSFAEFSVKSEMSIIFKTYTKVLDALMNTRHDISYPDEPAFEIKEQLVSEYNDGILPNSTQHNVPAWTLFGMFLICIPVAGNVIKERTDGCLARIKTIPVNYFQIMSGKVAVYVLICVLQAIVILLMGIYILPLLGLPKLQLGNISSFLLISITSAFAATGYGIVIGTLATTQVQASTFGSVSSVILAALGGVWVPVNIMGPVMREISSFSPLNWGVQGFYGIFLRNDGILEILPYANRLFAFFLVCLFISIIFRKYNVKL</sequence>
<reference evidence="8" key="1">
    <citation type="submission" date="2022-10" db="EMBL/GenBank/DDBJ databases">
        <authorList>
            <person name="Yu W.X."/>
        </authorList>
    </citation>
    <scope>NUCLEOTIDE SEQUENCE</scope>
    <source>
        <strain evidence="8">AAT</strain>
    </source>
</reference>